<dbReference type="RefSeq" id="XP_067080794.1">
    <property type="nucleotide sequence ID" value="XM_067224693.1"/>
</dbReference>
<evidence type="ECO:0000259" key="7">
    <source>
        <dbReference type="Pfam" id="PF13890"/>
    </source>
</evidence>
<evidence type="ECO:0000256" key="3">
    <source>
        <dbReference type="ARBA" id="ARBA00015817"/>
    </source>
</evidence>
<evidence type="ECO:0000256" key="4">
    <source>
        <dbReference type="ARBA" id="ARBA00022468"/>
    </source>
</evidence>
<dbReference type="GO" id="GO:0005096">
    <property type="term" value="F:GTPase activator activity"/>
    <property type="evidence" value="ECO:0007669"/>
    <property type="project" value="UniProtKB-KW"/>
</dbReference>
<dbReference type="InterPro" id="IPR045700">
    <property type="entry name" value="Rab3GAP1"/>
</dbReference>
<dbReference type="Pfam" id="PF13890">
    <property type="entry name" value="Rab3-GTPase_cat"/>
    <property type="match status" value="1"/>
</dbReference>
<dbReference type="GeneID" id="92375413"/>
<dbReference type="GO" id="GO:0005737">
    <property type="term" value="C:cytoplasm"/>
    <property type="evidence" value="ECO:0007669"/>
    <property type="project" value="UniProtKB-SubCell"/>
</dbReference>
<evidence type="ECO:0000256" key="5">
    <source>
        <dbReference type="ARBA" id="ARBA00022490"/>
    </source>
</evidence>
<evidence type="ECO:0000256" key="6">
    <source>
        <dbReference type="SAM" id="MobiDB-lite"/>
    </source>
</evidence>
<comment type="subcellular location">
    <subcellularLocation>
        <location evidence="1">Cytoplasm</location>
    </subcellularLocation>
</comment>
<feature type="region of interest" description="Disordered" evidence="6">
    <location>
        <begin position="575"/>
        <end position="603"/>
    </location>
</feature>
<dbReference type="EMBL" id="CZPT02001330">
    <property type="protein sequence ID" value="SCU69904.1"/>
    <property type="molecule type" value="Genomic_DNA"/>
</dbReference>
<organism evidence="8 9">
    <name type="scientific">Trypanosoma equiperdum</name>
    <dbReference type="NCBI Taxonomy" id="5694"/>
    <lineage>
        <taxon>Eukaryota</taxon>
        <taxon>Discoba</taxon>
        <taxon>Euglenozoa</taxon>
        <taxon>Kinetoplastea</taxon>
        <taxon>Metakinetoplastina</taxon>
        <taxon>Trypanosomatida</taxon>
        <taxon>Trypanosomatidae</taxon>
        <taxon>Trypanosoma</taxon>
    </lineage>
</organism>
<accession>A0A1G4ICY5</accession>
<proteinExistence type="inferred from homology"/>
<keyword evidence="9" id="KW-1185">Reference proteome</keyword>
<comment type="similarity">
    <text evidence="2">Belongs to the Rab3-GAP catalytic subunit family.</text>
</comment>
<dbReference type="InterPro" id="IPR026147">
    <property type="entry name" value="Rab3GAP1_conserved"/>
</dbReference>
<sequence length="1010" mass="114158">MSSMELADVEEEIPLEIEDYSCNTFFEEVVKEMEQYIIMEFRTHPELQRFALTTNAVGEGKTRCTRGTDNDDDNREMVLGRRFTINRRSAREAWSDNDGEEIMVEIHVHNFEQQQQQQQHPIVRLFAVPVFFLVRNTATSLHHSYSESSFYLSLLVCAVSRAMRVSFSLYFERDPLSLTSPFYYANGTVPCFVAVGDPSQLTFMGVAPPALVDAFTSNGGAALDTTHATLHQLFVHLVVKCRFCCTAYPSTPDCCRRVIDCLDVFQLHLGKQSRVRRDTFEGICVSLQRKFKLMPPRRFSMNPALPRITSSDIRHGELALSWGAALDNENDNILPSTMRTTFPFGTGTAPLRGIYFTFQWNQLRDTEARDDGARASNLNPFTPEAKYMLEDKLNITAVAIPKDESDLNHASCKYLSKYYETVMQYISQGSGSENSPNITDDIIGLADDIMDRCGGMWKDRNSPVSPLAMFPACKGEFKSDVRNVYYPGSLLCRFACACARDVHDIDGVRALWKVIVQRLKALLDDSEDRKGSLQKLIATIGIPGVDEINHGMPLIIQKMQLLVICSRRMLEKNATVPADQPAQDEWGSANEQGSPKLDGSQGGVEDVIHRSNDSEFYGRCTKRVKRLITNGEVLVEPQPLPVPPYTTDILLAKSQEERDPHSHSASSSQHSPSLVLNEGLFNDMCLFLYVNRSHEGRVVRFADFVHWYSPRDFVSPLHSPATGTTETGGPTKPDFEVDINDSAYLSERMQRREDNTWWLLWEQAAPRSPEEIIEQLFVPEEQAHDVVNWMESELQLDMLLLETVQANFSNALHPLLSHRHVETNEAIAAYVMQKSEEVTSSIKDLFYSDPLFSNVETLRTTYSTAIRRVEEIETSVCVAIAIERTLCTLDVNCQMLTSPVTRGAVTEEADHEALREFIAALSSPQVPKNSDSTLTSLRLRTGSLRWDVWHRCRVFERFSEDERSPISTYLRATCMAERPLNTTPCFQQMIAETDEGGTFRVALTLAEEVL</sequence>
<dbReference type="PANTHER" id="PTHR21422">
    <property type="entry name" value="RAB3 GTPASE-ACTIVATING PROTEIN CATALYTIC SUBUNIT"/>
    <property type="match status" value="1"/>
</dbReference>
<name>A0A1G4ICY5_TRYEQ</name>
<evidence type="ECO:0000313" key="8">
    <source>
        <dbReference type="EMBL" id="SCU69904.1"/>
    </source>
</evidence>
<dbReference type="PANTHER" id="PTHR21422:SF9">
    <property type="entry name" value="RAB3 GTPASE-ACTIVATING PROTEIN CATALYTIC SUBUNIT"/>
    <property type="match status" value="1"/>
</dbReference>
<evidence type="ECO:0000256" key="2">
    <source>
        <dbReference type="ARBA" id="ARBA00008856"/>
    </source>
</evidence>
<protein>
    <recommendedName>
        <fullName evidence="3">Rab3 GTPase-activating protein catalytic subunit</fullName>
    </recommendedName>
</protein>
<dbReference type="AlphaFoldDB" id="A0A1G4ICY5"/>
<comment type="caution">
    <text evidence="8">The sequence shown here is derived from an EMBL/GenBank/DDBJ whole genome shotgun (WGS) entry which is preliminary data.</text>
</comment>
<dbReference type="VEuPathDB" id="TriTrypDB:TEOVI_000147300"/>
<evidence type="ECO:0000256" key="1">
    <source>
        <dbReference type="ARBA" id="ARBA00004496"/>
    </source>
</evidence>
<evidence type="ECO:0000313" key="9">
    <source>
        <dbReference type="Proteomes" id="UP000195570"/>
    </source>
</evidence>
<dbReference type="Proteomes" id="UP000195570">
    <property type="component" value="Unassembled WGS sequence"/>
</dbReference>
<keyword evidence="4" id="KW-0343">GTPase activation</keyword>
<gene>
    <name evidence="8" type="ORF">TEOVI_000147300</name>
</gene>
<reference evidence="8" key="1">
    <citation type="submission" date="2016-09" db="EMBL/GenBank/DDBJ databases">
        <authorList>
            <person name="Hebert L."/>
            <person name="Moumen B."/>
        </authorList>
    </citation>
    <scope>NUCLEOTIDE SEQUENCE [LARGE SCALE GENOMIC DNA]</scope>
    <source>
        <strain evidence="8">OVI</strain>
    </source>
</reference>
<feature type="domain" description="Rab3GAP catalytic subunit conserved" evidence="7">
    <location>
        <begin position="613"/>
        <end position="791"/>
    </location>
</feature>
<keyword evidence="5" id="KW-0963">Cytoplasm</keyword>